<evidence type="ECO:0000256" key="2">
    <source>
        <dbReference type="ARBA" id="ARBA00022771"/>
    </source>
</evidence>
<dbReference type="PANTHER" id="PTHR31973">
    <property type="entry name" value="POLYPROTEIN, PUTATIVE-RELATED"/>
    <property type="match status" value="1"/>
</dbReference>
<evidence type="ECO:0000259" key="5">
    <source>
        <dbReference type="PROSITE" id="PS50966"/>
    </source>
</evidence>
<dbReference type="AlphaFoldDB" id="A0A4Y7J718"/>
<dbReference type="InterPro" id="IPR007527">
    <property type="entry name" value="Znf_SWIM"/>
</dbReference>
<keyword evidence="3" id="KW-0862">Zinc</keyword>
<feature type="domain" description="SWIM-type" evidence="5">
    <location>
        <begin position="333"/>
        <end position="365"/>
    </location>
</feature>
<evidence type="ECO:0000313" key="7">
    <source>
        <dbReference type="Proteomes" id="UP000316621"/>
    </source>
</evidence>
<dbReference type="EMBL" id="CM010717">
    <property type="protein sequence ID" value="RZC56924.1"/>
    <property type="molecule type" value="Genomic_DNA"/>
</dbReference>
<dbReference type="Proteomes" id="UP000316621">
    <property type="component" value="Chromosome 3"/>
</dbReference>
<proteinExistence type="predicted"/>
<protein>
    <recommendedName>
        <fullName evidence="5">SWIM-type domain-containing protein</fullName>
    </recommendedName>
</protein>
<dbReference type="Pfam" id="PF10551">
    <property type="entry name" value="MULE"/>
    <property type="match status" value="1"/>
</dbReference>
<dbReference type="PROSITE" id="PS50966">
    <property type="entry name" value="ZF_SWIM"/>
    <property type="match status" value="1"/>
</dbReference>
<accession>A0A4Y7J718</accession>
<dbReference type="Pfam" id="PF04434">
    <property type="entry name" value="SWIM"/>
    <property type="match status" value="1"/>
</dbReference>
<reference evidence="6 7" key="1">
    <citation type="journal article" date="2018" name="Science">
        <title>The opium poppy genome and morphinan production.</title>
        <authorList>
            <person name="Guo L."/>
            <person name="Winzer T."/>
            <person name="Yang X."/>
            <person name="Li Y."/>
            <person name="Ning Z."/>
            <person name="He Z."/>
            <person name="Teodor R."/>
            <person name="Lu Y."/>
            <person name="Bowser T.A."/>
            <person name="Graham I.A."/>
            <person name="Ye K."/>
        </authorList>
    </citation>
    <scope>NUCLEOTIDE SEQUENCE [LARGE SCALE GENOMIC DNA]</scope>
    <source>
        <strain evidence="7">cv. HN1</strain>
        <tissue evidence="6">Leaves</tissue>
    </source>
</reference>
<organism evidence="6 7">
    <name type="scientific">Papaver somniferum</name>
    <name type="common">Opium poppy</name>
    <dbReference type="NCBI Taxonomy" id="3469"/>
    <lineage>
        <taxon>Eukaryota</taxon>
        <taxon>Viridiplantae</taxon>
        <taxon>Streptophyta</taxon>
        <taxon>Embryophyta</taxon>
        <taxon>Tracheophyta</taxon>
        <taxon>Spermatophyta</taxon>
        <taxon>Magnoliopsida</taxon>
        <taxon>Ranunculales</taxon>
        <taxon>Papaveraceae</taxon>
        <taxon>Papaveroideae</taxon>
        <taxon>Papaver</taxon>
    </lineage>
</organism>
<evidence type="ECO:0000256" key="4">
    <source>
        <dbReference type="PROSITE-ProRule" id="PRU00325"/>
    </source>
</evidence>
<keyword evidence="1" id="KW-0479">Metal-binding</keyword>
<evidence type="ECO:0000256" key="1">
    <source>
        <dbReference type="ARBA" id="ARBA00022723"/>
    </source>
</evidence>
<dbReference type="InterPro" id="IPR018289">
    <property type="entry name" value="MULE_transposase_dom"/>
</dbReference>
<dbReference type="PANTHER" id="PTHR31973:SF187">
    <property type="entry name" value="MUTATOR TRANSPOSASE MUDRA PROTEIN"/>
    <property type="match status" value="1"/>
</dbReference>
<keyword evidence="7" id="KW-1185">Reference proteome</keyword>
<keyword evidence="2 4" id="KW-0863">Zinc-finger</keyword>
<evidence type="ECO:0000256" key="3">
    <source>
        <dbReference type="ARBA" id="ARBA00022833"/>
    </source>
</evidence>
<dbReference type="GO" id="GO:0008270">
    <property type="term" value="F:zinc ion binding"/>
    <property type="evidence" value="ECO:0007669"/>
    <property type="project" value="UniProtKB-KW"/>
</dbReference>
<name>A0A4Y7J718_PAPSO</name>
<gene>
    <name evidence="6" type="ORF">C5167_015777</name>
</gene>
<dbReference type="SMART" id="SM00575">
    <property type="entry name" value="ZnF_PMZ"/>
    <property type="match status" value="1"/>
</dbReference>
<sequence>MHLSFPKLGVFQCKKFHREHACNLASSDPAKFRMTKSFLKDILMDEFRASNKKKIAADVQDLLHLEYGIDLAYSQEYHGLQFTKESLWGDDIKSIVHFEYDGVTKQFQRFFVAFEASITEIYLVVFGIVPCENCESLEWFLTNLKGIISEDRPLTIISNRGSSLLKHVHMIFPKDHHSYCLYHMKGNIPVPKGKSRQTAGKLFEECYTALTNEKFYAPAKSMSNLKLDSVIDWMVKISFRNWDAYAFLGERFGEDTLNIAENFNSVIKHDKRFPSLEIIDCIRAKVMENNYKRLVEFCKWIAKHTPRMQARLNKRFRRSNDKVFEIISPTGKHTVDLDAKTCTCNWWQKHSFPCTHSMKVMLHIEPDEPYKYIILYYTTDYYRGLHAHPIYPITDSERPPKISEMVMYCLPRRPSFSWKDNYFKVGFSRESSREKEVWTVWETCLPQPS</sequence>
<dbReference type="Gramene" id="RZC56924">
    <property type="protein sequence ID" value="RZC56924"/>
    <property type="gene ID" value="C5167_015777"/>
</dbReference>
<evidence type="ECO:0000313" key="6">
    <source>
        <dbReference type="EMBL" id="RZC56924.1"/>
    </source>
</evidence>
<dbReference type="InterPro" id="IPR006564">
    <property type="entry name" value="Znf_PMZ"/>
</dbReference>